<dbReference type="GO" id="GO:0016706">
    <property type="term" value="F:2-oxoglutarate-dependent dioxygenase activity"/>
    <property type="evidence" value="ECO:0007669"/>
    <property type="project" value="TreeGrafter"/>
</dbReference>
<comment type="caution">
    <text evidence="7">The sequence shown here is derived from an EMBL/GenBank/DDBJ whole genome shotgun (WGS) entry which is preliminary data.</text>
</comment>
<protein>
    <recommendedName>
        <fullName evidence="6">TauD/TfdA-like domain-containing protein</fullName>
    </recommendedName>
</protein>
<dbReference type="InterPro" id="IPR003819">
    <property type="entry name" value="TauD/TfdA-like"/>
</dbReference>
<dbReference type="PANTHER" id="PTHR30468">
    <property type="entry name" value="ALPHA-KETOGLUTARATE-DEPENDENT SULFONATE DIOXYGENASE"/>
    <property type="match status" value="1"/>
</dbReference>
<dbReference type="Gene3D" id="3.60.130.10">
    <property type="entry name" value="Clavaminate synthase-like"/>
    <property type="match status" value="1"/>
</dbReference>
<accession>A0A1D2QMG0</accession>
<evidence type="ECO:0000256" key="4">
    <source>
        <dbReference type="ARBA" id="ARBA00023002"/>
    </source>
</evidence>
<dbReference type="InterPro" id="IPR051323">
    <property type="entry name" value="AtsK-like"/>
</dbReference>
<dbReference type="STRING" id="62101.AB835_12600"/>
<dbReference type="AlphaFoldDB" id="A0A1D2QMG0"/>
<sequence length="116" mass="13514">MIDEVQPPVQHPAIIIHPVTRRKSIYATKGFTIGVRNMSHEESNKLLNTVFEFMEQERFISSFQWEIGDIIIWDNRFLAHKAGRKHAEDLTSNQALLEEDTMMFRIIVNDGYPLSL</sequence>
<organism evidence="7 8">
    <name type="scientific">Candidatus Endobugula sertula</name>
    <name type="common">Bugula neritina bacterial symbiont</name>
    <dbReference type="NCBI Taxonomy" id="62101"/>
    <lineage>
        <taxon>Bacteria</taxon>
        <taxon>Pseudomonadati</taxon>
        <taxon>Pseudomonadota</taxon>
        <taxon>Gammaproteobacteria</taxon>
        <taxon>Cellvibrionales</taxon>
        <taxon>Cellvibrionaceae</taxon>
        <taxon>Candidatus Endobugula</taxon>
    </lineage>
</organism>
<gene>
    <name evidence="7" type="ORF">AB835_12600</name>
</gene>
<dbReference type="GO" id="GO:0005737">
    <property type="term" value="C:cytoplasm"/>
    <property type="evidence" value="ECO:0007669"/>
    <property type="project" value="TreeGrafter"/>
</dbReference>
<keyword evidence="5" id="KW-0408">Iron</keyword>
<dbReference type="EMBL" id="MDLC01000055">
    <property type="protein sequence ID" value="ODS22734.1"/>
    <property type="molecule type" value="Genomic_DNA"/>
</dbReference>
<evidence type="ECO:0000256" key="2">
    <source>
        <dbReference type="ARBA" id="ARBA00022723"/>
    </source>
</evidence>
<feature type="domain" description="TauD/TfdA-like" evidence="6">
    <location>
        <begin position="5"/>
        <end position="82"/>
    </location>
</feature>
<evidence type="ECO:0000256" key="1">
    <source>
        <dbReference type="ARBA" id="ARBA00005896"/>
    </source>
</evidence>
<evidence type="ECO:0000259" key="6">
    <source>
        <dbReference type="Pfam" id="PF02668"/>
    </source>
</evidence>
<proteinExistence type="inferred from homology"/>
<dbReference type="GO" id="GO:0046872">
    <property type="term" value="F:metal ion binding"/>
    <property type="evidence" value="ECO:0007669"/>
    <property type="project" value="UniProtKB-KW"/>
</dbReference>
<reference evidence="7 8" key="1">
    <citation type="journal article" date="2016" name="Appl. Environ. Microbiol.">
        <title>Lack of Overt Genome Reduction in the Bryostatin-Producing Bryozoan Symbiont "Candidatus Endobugula sertula".</title>
        <authorList>
            <person name="Miller I.J."/>
            <person name="Vanee N."/>
            <person name="Fong S.S."/>
            <person name="Lim-Fong G.E."/>
            <person name="Kwan J.C."/>
        </authorList>
    </citation>
    <scope>NUCLEOTIDE SEQUENCE [LARGE SCALE GENOMIC DNA]</scope>
    <source>
        <strain evidence="7">AB1-4</strain>
    </source>
</reference>
<keyword evidence="4" id="KW-0560">Oxidoreductase</keyword>
<keyword evidence="2" id="KW-0479">Metal-binding</keyword>
<comment type="similarity">
    <text evidence="1">Belongs to the TfdA dioxygenase family.</text>
</comment>
<evidence type="ECO:0000313" key="7">
    <source>
        <dbReference type="EMBL" id="ODS22734.1"/>
    </source>
</evidence>
<evidence type="ECO:0000256" key="5">
    <source>
        <dbReference type="ARBA" id="ARBA00023004"/>
    </source>
</evidence>
<name>A0A1D2QMG0_9GAMM</name>
<dbReference type="Pfam" id="PF02668">
    <property type="entry name" value="TauD"/>
    <property type="match status" value="1"/>
</dbReference>
<evidence type="ECO:0000313" key="8">
    <source>
        <dbReference type="Proteomes" id="UP000242502"/>
    </source>
</evidence>
<dbReference type="SUPFAM" id="SSF51197">
    <property type="entry name" value="Clavaminate synthase-like"/>
    <property type="match status" value="1"/>
</dbReference>
<evidence type="ECO:0000256" key="3">
    <source>
        <dbReference type="ARBA" id="ARBA00022964"/>
    </source>
</evidence>
<dbReference type="InterPro" id="IPR042098">
    <property type="entry name" value="TauD-like_sf"/>
</dbReference>
<dbReference type="PANTHER" id="PTHR30468:SF1">
    <property type="entry name" value="ALPHA-KETOGLUTARATE-DEPENDENT SULFONATE DIOXYGENASE"/>
    <property type="match status" value="1"/>
</dbReference>
<keyword evidence="3" id="KW-0223">Dioxygenase</keyword>
<dbReference type="Proteomes" id="UP000242502">
    <property type="component" value="Unassembled WGS sequence"/>
</dbReference>